<accession>A0A8T4IS65</accession>
<evidence type="ECO:0000313" key="4">
    <source>
        <dbReference type="Proteomes" id="UP000675554"/>
    </source>
</evidence>
<feature type="region of interest" description="Disordered" evidence="1">
    <location>
        <begin position="29"/>
        <end position="99"/>
    </location>
</feature>
<dbReference type="EMBL" id="JAGSMN010000202">
    <property type="protein sequence ID" value="MBR7673393.1"/>
    <property type="molecule type" value="Genomic_DNA"/>
</dbReference>
<dbReference type="Proteomes" id="UP000675554">
    <property type="component" value="Unassembled WGS sequence"/>
</dbReference>
<sequence>MTTRRTRRTVRSTGLVALAAAAALSLTACQGSDTDASGQGKQDSSSAAHSSEDNGASNDSAAKSSEETKTEATSADREGAGPGSEKSATPDRTETLDDGSKAEIYKLGEQSYQAKIVSDGSVTATLETDGKDAGLDANGMYVMLSLDGQIYSWMGGEHTGPGTYSLEGGWKAKVSEVADGHFRAKIIGNDGSVMATLDADSKDAGLDANGVAIVLSAGGVISSHSHS</sequence>
<feature type="compositionally biased region" description="Basic and acidic residues" evidence="1">
    <location>
        <begin position="64"/>
        <end position="79"/>
    </location>
</feature>
<gene>
    <name evidence="3" type="ORF">KDA82_10255</name>
</gene>
<feature type="compositionally biased region" description="Basic and acidic residues" evidence="1">
    <location>
        <begin position="88"/>
        <end position="99"/>
    </location>
</feature>
<dbReference type="PROSITE" id="PS51257">
    <property type="entry name" value="PROKAR_LIPOPROTEIN"/>
    <property type="match status" value="1"/>
</dbReference>
<keyword evidence="2" id="KW-0732">Signal</keyword>
<evidence type="ECO:0008006" key="5">
    <source>
        <dbReference type="Google" id="ProtNLM"/>
    </source>
</evidence>
<feature type="chain" id="PRO_5038992613" description="Lipoprotein" evidence="2">
    <location>
        <begin position="29"/>
        <end position="227"/>
    </location>
</feature>
<protein>
    <recommendedName>
        <fullName evidence="5">Lipoprotein</fullName>
    </recommendedName>
</protein>
<comment type="caution">
    <text evidence="3">The sequence shown here is derived from an EMBL/GenBank/DDBJ whole genome shotgun (WGS) entry which is preliminary data.</text>
</comment>
<evidence type="ECO:0000313" key="3">
    <source>
        <dbReference type="EMBL" id="MBR7673393.1"/>
    </source>
</evidence>
<evidence type="ECO:0000256" key="1">
    <source>
        <dbReference type="SAM" id="MobiDB-lite"/>
    </source>
</evidence>
<name>A0A8T4IS65_9ACTN</name>
<dbReference type="AlphaFoldDB" id="A0A8T4IS65"/>
<feature type="compositionally biased region" description="Polar residues" evidence="1">
    <location>
        <begin position="29"/>
        <end position="63"/>
    </location>
</feature>
<keyword evidence="4" id="KW-1185">Reference proteome</keyword>
<proteinExistence type="predicted"/>
<organism evidence="3 4">
    <name type="scientific">Streptomyces daliensis</name>
    <dbReference type="NCBI Taxonomy" id="299421"/>
    <lineage>
        <taxon>Bacteria</taxon>
        <taxon>Bacillati</taxon>
        <taxon>Actinomycetota</taxon>
        <taxon>Actinomycetes</taxon>
        <taxon>Kitasatosporales</taxon>
        <taxon>Streptomycetaceae</taxon>
        <taxon>Streptomyces</taxon>
    </lineage>
</organism>
<evidence type="ECO:0000256" key="2">
    <source>
        <dbReference type="SAM" id="SignalP"/>
    </source>
</evidence>
<feature type="signal peptide" evidence="2">
    <location>
        <begin position="1"/>
        <end position="28"/>
    </location>
</feature>
<reference evidence="3" key="1">
    <citation type="submission" date="2021-04" db="EMBL/GenBank/DDBJ databases">
        <title>Sequencing of actinobacteria type strains.</title>
        <authorList>
            <person name="Nguyen G.-S."/>
            <person name="Wentzel A."/>
        </authorList>
    </citation>
    <scope>NUCLEOTIDE SEQUENCE</scope>
    <source>
        <strain evidence="3">DSM 42095</strain>
    </source>
</reference>